<evidence type="ECO:0000313" key="3">
    <source>
        <dbReference type="Proteomes" id="UP001303160"/>
    </source>
</evidence>
<organism evidence="2 3">
    <name type="scientific">Triangularia verruculosa</name>
    <dbReference type="NCBI Taxonomy" id="2587418"/>
    <lineage>
        <taxon>Eukaryota</taxon>
        <taxon>Fungi</taxon>
        <taxon>Dikarya</taxon>
        <taxon>Ascomycota</taxon>
        <taxon>Pezizomycotina</taxon>
        <taxon>Sordariomycetes</taxon>
        <taxon>Sordariomycetidae</taxon>
        <taxon>Sordariales</taxon>
        <taxon>Podosporaceae</taxon>
        <taxon>Triangularia</taxon>
    </lineage>
</organism>
<feature type="signal peptide" evidence="1">
    <location>
        <begin position="1"/>
        <end position="17"/>
    </location>
</feature>
<comment type="caution">
    <text evidence="2">The sequence shown here is derived from an EMBL/GenBank/DDBJ whole genome shotgun (WGS) entry which is preliminary data.</text>
</comment>
<dbReference type="Pfam" id="PF14273">
    <property type="entry name" value="DUF4360"/>
    <property type="match status" value="1"/>
</dbReference>
<gene>
    <name evidence="2" type="ORF">QBC40DRAFT_320624</name>
</gene>
<dbReference type="EMBL" id="MU863894">
    <property type="protein sequence ID" value="KAK4202782.1"/>
    <property type="molecule type" value="Genomic_DNA"/>
</dbReference>
<protein>
    <submittedName>
        <fullName evidence="2">Uncharacterized protein</fullName>
    </submittedName>
</protein>
<proteinExistence type="predicted"/>
<reference evidence="2" key="1">
    <citation type="journal article" date="2023" name="Mol. Phylogenet. Evol.">
        <title>Genome-scale phylogeny and comparative genomics of the fungal order Sordariales.</title>
        <authorList>
            <person name="Hensen N."/>
            <person name="Bonometti L."/>
            <person name="Westerberg I."/>
            <person name="Brannstrom I.O."/>
            <person name="Guillou S."/>
            <person name="Cros-Aarteil S."/>
            <person name="Calhoun S."/>
            <person name="Haridas S."/>
            <person name="Kuo A."/>
            <person name="Mondo S."/>
            <person name="Pangilinan J."/>
            <person name="Riley R."/>
            <person name="LaButti K."/>
            <person name="Andreopoulos B."/>
            <person name="Lipzen A."/>
            <person name="Chen C."/>
            <person name="Yan M."/>
            <person name="Daum C."/>
            <person name="Ng V."/>
            <person name="Clum A."/>
            <person name="Steindorff A."/>
            <person name="Ohm R.A."/>
            <person name="Martin F."/>
            <person name="Silar P."/>
            <person name="Natvig D.O."/>
            <person name="Lalanne C."/>
            <person name="Gautier V."/>
            <person name="Ament-Velasquez S.L."/>
            <person name="Kruys A."/>
            <person name="Hutchinson M.I."/>
            <person name="Powell A.J."/>
            <person name="Barry K."/>
            <person name="Miller A.N."/>
            <person name="Grigoriev I.V."/>
            <person name="Debuchy R."/>
            <person name="Gladieux P."/>
            <person name="Hiltunen Thoren M."/>
            <person name="Johannesson H."/>
        </authorList>
    </citation>
    <scope>NUCLEOTIDE SEQUENCE</scope>
    <source>
        <strain evidence="2">CBS 315.58</strain>
    </source>
</reference>
<evidence type="ECO:0000313" key="2">
    <source>
        <dbReference type="EMBL" id="KAK4202782.1"/>
    </source>
</evidence>
<feature type="chain" id="PRO_5042832166" evidence="1">
    <location>
        <begin position="18"/>
        <end position="218"/>
    </location>
</feature>
<dbReference type="InterPro" id="IPR025649">
    <property type="entry name" value="DUF4360"/>
</dbReference>
<keyword evidence="3" id="KW-1185">Reference proteome</keyword>
<keyword evidence="1" id="KW-0732">Signal</keyword>
<sequence length="218" mass="24129">MKPLSYLLLALPATALASPPLAVRQDIDPEVDLDVPAPRATFNPNFVSFEREGCGNRNDANITARPVVDFLNDNEEAVILIPRFQASLTATSEQNREKFCNVRLRITFPFGYCTKITDSARVNGNIRLSSGVTGTVERAYGNVRQSITNTTVGPVTVRNYYFADSFTITRNPSDAVNNFVDFEYRARLRLGRNTNSASGELDNRLTVISILNQASCND</sequence>
<reference evidence="2" key="2">
    <citation type="submission" date="2023-05" db="EMBL/GenBank/DDBJ databases">
        <authorList>
            <consortium name="Lawrence Berkeley National Laboratory"/>
            <person name="Steindorff A."/>
            <person name="Hensen N."/>
            <person name="Bonometti L."/>
            <person name="Westerberg I."/>
            <person name="Brannstrom I.O."/>
            <person name="Guillou S."/>
            <person name="Cros-Aarteil S."/>
            <person name="Calhoun S."/>
            <person name="Haridas S."/>
            <person name="Kuo A."/>
            <person name="Mondo S."/>
            <person name="Pangilinan J."/>
            <person name="Riley R."/>
            <person name="Labutti K."/>
            <person name="Andreopoulos B."/>
            <person name="Lipzen A."/>
            <person name="Chen C."/>
            <person name="Yanf M."/>
            <person name="Daum C."/>
            <person name="Ng V."/>
            <person name="Clum A."/>
            <person name="Ohm R."/>
            <person name="Martin F."/>
            <person name="Silar P."/>
            <person name="Natvig D."/>
            <person name="Lalanne C."/>
            <person name="Gautier V."/>
            <person name="Ament-Velasquez S.L."/>
            <person name="Kruys A."/>
            <person name="Hutchinson M.I."/>
            <person name="Powell A.J."/>
            <person name="Barry K."/>
            <person name="Miller A.N."/>
            <person name="Grigoriev I.V."/>
            <person name="Debuchy R."/>
            <person name="Gladieux P."/>
            <person name="Thoren M.H."/>
            <person name="Johannesson H."/>
        </authorList>
    </citation>
    <scope>NUCLEOTIDE SEQUENCE</scope>
    <source>
        <strain evidence="2">CBS 315.58</strain>
    </source>
</reference>
<dbReference type="AlphaFoldDB" id="A0AAN6XS54"/>
<accession>A0AAN6XS54</accession>
<evidence type="ECO:0000256" key="1">
    <source>
        <dbReference type="SAM" id="SignalP"/>
    </source>
</evidence>
<dbReference type="Proteomes" id="UP001303160">
    <property type="component" value="Unassembled WGS sequence"/>
</dbReference>
<name>A0AAN6XS54_9PEZI</name>